<dbReference type="Proteomes" id="UP000095751">
    <property type="component" value="Unassembled WGS sequence"/>
</dbReference>
<proteinExistence type="predicted"/>
<evidence type="ECO:0000256" key="1">
    <source>
        <dbReference type="SAM" id="MobiDB-lite"/>
    </source>
</evidence>
<dbReference type="AlphaFoldDB" id="A0A1E7EZ17"/>
<keyword evidence="2" id="KW-0732">Signal</keyword>
<sequence>MKTTTTTALFLSSLACTASTTSVVAWTPLSSGSSSSSSPQSEANAEKYKKESQRSDKLSKKQFLDQYKRPSYIGVRTSKDSKDASQSTMVLQSELDILLKDGKVVKSYESKASKKTGEISDDYAKPIYVFVN</sequence>
<evidence type="ECO:0000313" key="4">
    <source>
        <dbReference type="Proteomes" id="UP000095751"/>
    </source>
</evidence>
<organism evidence="3 4">
    <name type="scientific">Fragilariopsis cylindrus CCMP1102</name>
    <dbReference type="NCBI Taxonomy" id="635003"/>
    <lineage>
        <taxon>Eukaryota</taxon>
        <taxon>Sar</taxon>
        <taxon>Stramenopiles</taxon>
        <taxon>Ochrophyta</taxon>
        <taxon>Bacillariophyta</taxon>
        <taxon>Bacillariophyceae</taxon>
        <taxon>Bacillariophycidae</taxon>
        <taxon>Bacillariales</taxon>
        <taxon>Bacillariaceae</taxon>
        <taxon>Fragilariopsis</taxon>
    </lineage>
</organism>
<keyword evidence="4" id="KW-1185">Reference proteome</keyword>
<feature type="compositionally biased region" description="Low complexity" evidence="1">
    <location>
        <begin position="30"/>
        <end position="41"/>
    </location>
</feature>
<dbReference type="EMBL" id="KV784369">
    <property type="protein sequence ID" value="OEU11260.1"/>
    <property type="molecule type" value="Genomic_DNA"/>
</dbReference>
<dbReference type="PROSITE" id="PS51257">
    <property type="entry name" value="PROKAR_LIPOPROTEIN"/>
    <property type="match status" value="1"/>
</dbReference>
<dbReference type="KEGG" id="fcy:FRACYDRAFT_246373"/>
<dbReference type="InParanoid" id="A0A1E7EZ17"/>
<accession>A0A1E7EZ17</accession>
<feature type="chain" id="PRO_5009192422" evidence="2">
    <location>
        <begin position="26"/>
        <end position="132"/>
    </location>
</feature>
<feature type="compositionally biased region" description="Basic and acidic residues" evidence="1">
    <location>
        <begin position="44"/>
        <end position="65"/>
    </location>
</feature>
<gene>
    <name evidence="3" type="ORF">FRACYDRAFT_246373</name>
</gene>
<evidence type="ECO:0000256" key="2">
    <source>
        <dbReference type="SAM" id="SignalP"/>
    </source>
</evidence>
<evidence type="ECO:0000313" key="3">
    <source>
        <dbReference type="EMBL" id="OEU11260.1"/>
    </source>
</evidence>
<feature type="region of interest" description="Disordered" evidence="1">
    <location>
        <begin position="28"/>
        <end position="65"/>
    </location>
</feature>
<protein>
    <submittedName>
        <fullName evidence="3">Uncharacterized protein</fullName>
    </submittedName>
</protein>
<reference evidence="3 4" key="1">
    <citation type="submission" date="2016-09" db="EMBL/GenBank/DDBJ databases">
        <title>Extensive genetic diversity and differential bi-allelic expression allows diatom success in the polar Southern Ocean.</title>
        <authorList>
            <consortium name="DOE Joint Genome Institute"/>
            <person name="Mock T."/>
            <person name="Otillar R.P."/>
            <person name="Strauss J."/>
            <person name="Dupont C."/>
            <person name="Frickenhaus S."/>
            <person name="Maumus F."/>
            <person name="Mcmullan M."/>
            <person name="Sanges R."/>
            <person name="Schmutz J."/>
            <person name="Toseland A."/>
            <person name="Valas R."/>
            <person name="Veluchamy A."/>
            <person name="Ward B.J."/>
            <person name="Allen A."/>
            <person name="Barry K."/>
            <person name="Falciatore A."/>
            <person name="Ferrante M."/>
            <person name="Fortunato A.E."/>
            <person name="Gloeckner G."/>
            <person name="Gruber A."/>
            <person name="Hipkin R."/>
            <person name="Janech M."/>
            <person name="Kroth P."/>
            <person name="Leese F."/>
            <person name="Lindquist E."/>
            <person name="Lyon B.R."/>
            <person name="Martin J."/>
            <person name="Mayer C."/>
            <person name="Parker M."/>
            <person name="Quesneville H."/>
            <person name="Raymond J."/>
            <person name="Uhlig C."/>
            <person name="Valentin K.U."/>
            <person name="Worden A.Z."/>
            <person name="Armbrust E.V."/>
            <person name="Bowler C."/>
            <person name="Green B."/>
            <person name="Moulton V."/>
            <person name="Van Oosterhout C."/>
            <person name="Grigoriev I."/>
        </authorList>
    </citation>
    <scope>NUCLEOTIDE SEQUENCE [LARGE SCALE GENOMIC DNA]</scope>
    <source>
        <strain evidence="3 4">CCMP1102</strain>
    </source>
</reference>
<name>A0A1E7EZ17_9STRA</name>
<dbReference type="OrthoDB" id="10535288at2759"/>
<feature type="signal peptide" evidence="2">
    <location>
        <begin position="1"/>
        <end position="25"/>
    </location>
</feature>